<proteinExistence type="inferred from homology"/>
<comment type="caution">
    <text evidence="4">The sequence shown here is derived from an EMBL/GenBank/DDBJ whole genome shotgun (WGS) entry which is preliminary data.</text>
</comment>
<evidence type="ECO:0000259" key="3">
    <source>
        <dbReference type="Pfam" id="PF01370"/>
    </source>
</evidence>
<dbReference type="Pfam" id="PF01370">
    <property type="entry name" value="Epimerase"/>
    <property type="match status" value="1"/>
</dbReference>
<dbReference type="InterPro" id="IPR001509">
    <property type="entry name" value="Epimerase_deHydtase"/>
</dbReference>
<dbReference type="EMBL" id="MHTX01000050">
    <property type="protein sequence ID" value="OHA66867.1"/>
    <property type="molecule type" value="Genomic_DNA"/>
</dbReference>
<dbReference type="SUPFAM" id="SSF51735">
    <property type="entry name" value="NAD(P)-binding Rossmann-fold domains"/>
    <property type="match status" value="1"/>
</dbReference>
<comment type="similarity">
    <text evidence="1">Belongs to the NAD(P)-dependent epimerase/dehydratase family.</text>
</comment>
<dbReference type="PROSITE" id="PS00061">
    <property type="entry name" value="ADH_SHORT"/>
    <property type="match status" value="1"/>
</dbReference>
<gene>
    <name evidence="4" type="ORF">A3D59_04165</name>
</gene>
<organism evidence="4 5">
    <name type="scientific">Candidatus Wildermuthbacteria bacterium RIFCSPHIGHO2_02_FULL_47_17</name>
    <dbReference type="NCBI Taxonomy" id="1802452"/>
    <lineage>
        <taxon>Bacteria</taxon>
        <taxon>Candidatus Wildermuthiibacteriota</taxon>
    </lineage>
</organism>
<dbReference type="InterPro" id="IPR036291">
    <property type="entry name" value="NAD(P)-bd_dom_sf"/>
</dbReference>
<evidence type="ECO:0000256" key="1">
    <source>
        <dbReference type="ARBA" id="ARBA00007637"/>
    </source>
</evidence>
<evidence type="ECO:0000313" key="5">
    <source>
        <dbReference type="Proteomes" id="UP000179258"/>
    </source>
</evidence>
<evidence type="ECO:0000313" key="4">
    <source>
        <dbReference type="EMBL" id="OHA66867.1"/>
    </source>
</evidence>
<keyword evidence="2" id="KW-1133">Transmembrane helix</keyword>
<accession>A0A1G2R2C7</accession>
<dbReference type="Gene3D" id="3.40.50.720">
    <property type="entry name" value="NAD(P)-binding Rossmann-like Domain"/>
    <property type="match status" value="1"/>
</dbReference>
<feature type="domain" description="NAD-dependent epimerase/dehydratase" evidence="3">
    <location>
        <begin position="13"/>
        <end position="239"/>
    </location>
</feature>
<keyword evidence="2" id="KW-0812">Transmembrane</keyword>
<feature type="transmembrane region" description="Helical" evidence="2">
    <location>
        <begin position="12"/>
        <end position="33"/>
    </location>
</feature>
<sequence length="308" mass="34124">MKNFAEKYKGKSVLVTGACGFIGGHLLSMLLPYCREIHATDLQRDDSQKSAANLHWHRADIRDGKEISRIVGRAKPDFIFHLAAKLPRYGDATINEMLEVNFIGTLNLLRALEKVKFSKMVFMGSAAEYGIAPVSHKEDQELRPVNPYGVSKAAATQLCLAHAKKYNYPIVILRPTTVYGCGEAGRIFLPAFLLDAINHGKSFEVKTGYKRDFLYVDDLVEAILLAGIKKARGVIVNIGTGKSISQRSAAQLTKKLLRSGAKIKGKLPGLCDILDDSCDVSRAEKLLGWKARYSLEEGLKKTLNWRSK</sequence>
<keyword evidence="2" id="KW-0472">Membrane</keyword>
<dbReference type="InterPro" id="IPR020904">
    <property type="entry name" value="Sc_DH/Rdtase_CS"/>
</dbReference>
<dbReference type="AlphaFoldDB" id="A0A1G2R2C7"/>
<dbReference type="PRINTS" id="PR01713">
    <property type="entry name" value="NUCEPIMERASE"/>
</dbReference>
<name>A0A1G2R2C7_9BACT</name>
<protein>
    <recommendedName>
        <fullName evidence="3">NAD-dependent epimerase/dehydratase domain-containing protein</fullName>
    </recommendedName>
</protein>
<evidence type="ECO:0000256" key="2">
    <source>
        <dbReference type="SAM" id="Phobius"/>
    </source>
</evidence>
<dbReference type="PANTHER" id="PTHR43000">
    <property type="entry name" value="DTDP-D-GLUCOSE 4,6-DEHYDRATASE-RELATED"/>
    <property type="match status" value="1"/>
</dbReference>
<reference evidence="4 5" key="1">
    <citation type="journal article" date="2016" name="Nat. Commun.">
        <title>Thousands of microbial genomes shed light on interconnected biogeochemical processes in an aquifer system.</title>
        <authorList>
            <person name="Anantharaman K."/>
            <person name="Brown C.T."/>
            <person name="Hug L.A."/>
            <person name="Sharon I."/>
            <person name="Castelle C.J."/>
            <person name="Probst A.J."/>
            <person name="Thomas B.C."/>
            <person name="Singh A."/>
            <person name="Wilkins M.J."/>
            <person name="Karaoz U."/>
            <person name="Brodie E.L."/>
            <person name="Williams K.H."/>
            <person name="Hubbard S.S."/>
            <person name="Banfield J.F."/>
        </authorList>
    </citation>
    <scope>NUCLEOTIDE SEQUENCE [LARGE SCALE GENOMIC DNA]</scope>
</reference>
<dbReference type="Proteomes" id="UP000179258">
    <property type="component" value="Unassembled WGS sequence"/>
</dbReference>